<evidence type="ECO:0000313" key="6">
    <source>
        <dbReference type="EMBL" id="AHN49718.1"/>
    </source>
</evidence>
<evidence type="ECO:0000256" key="4">
    <source>
        <dbReference type="SAM" id="SignalP"/>
    </source>
</evidence>
<dbReference type="SUPFAM" id="SSF56574">
    <property type="entry name" value="Serpins"/>
    <property type="match status" value="1"/>
</dbReference>
<evidence type="ECO:0000259" key="5">
    <source>
        <dbReference type="SMART" id="SM00093"/>
    </source>
</evidence>
<keyword evidence="4" id="KW-0732">Signal</keyword>
<dbReference type="CTD" id="100272177"/>
<feature type="chain" id="PRO_5004950744" evidence="4">
    <location>
        <begin position="20"/>
        <end position="444"/>
    </location>
</feature>
<evidence type="ECO:0000256" key="3">
    <source>
        <dbReference type="RuleBase" id="RU000411"/>
    </source>
</evidence>
<dbReference type="GO" id="GO:0005615">
    <property type="term" value="C:extracellular space"/>
    <property type="evidence" value="ECO:0007669"/>
    <property type="project" value="InterPro"/>
</dbReference>
<dbReference type="InterPro" id="IPR042178">
    <property type="entry name" value="Serpin_sf_1"/>
</dbReference>
<dbReference type="GeneID" id="105393397"/>
<feature type="signal peptide" evidence="4">
    <location>
        <begin position="1"/>
        <end position="19"/>
    </location>
</feature>
<evidence type="ECO:0000256" key="1">
    <source>
        <dbReference type="ARBA" id="ARBA00022690"/>
    </source>
</evidence>
<dbReference type="PANTHER" id="PTHR11461">
    <property type="entry name" value="SERINE PROTEASE INHIBITOR, SERPIN"/>
    <property type="match status" value="1"/>
</dbReference>
<feature type="domain" description="Serpin" evidence="5">
    <location>
        <begin position="41"/>
        <end position="440"/>
    </location>
</feature>
<protein>
    <submittedName>
        <fullName evidence="6">Serpin-13</fullName>
    </submittedName>
</protein>
<dbReference type="InterPro" id="IPR023796">
    <property type="entry name" value="Serpin_dom"/>
</dbReference>
<keyword evidence="2" id="KW-0722">Serine protease inhibitor</keyword>
<dbReference type="OrthoDB" id="9518664at2759"/>
<name>X2J109_PLUXY</name>
<dbReference type="CDD" id="cd00172">
    <property type="entry name" value="serpin"/>
    <property type="match status" value="1"/>
</dbReference>
<dbReference type="InterPro" id="IPR042185">
    <property type="entry name" value="Serpin_sf_2"/>
</dbReference>
<dbReference type="InterPro" id="IPR036186">
    <property type="entry name" value="Serpin_sf"/>
</dbReference>
<dbReference type="RefSeq" id="NP_001296085.1">
    <property type="nucleotide sequence ID" value="NM_001309156.1"/>
</dbReference>
<sequence>MDWSIQIILVCGAICLTGSDPVPQVEETQPPLSHCINDFGYRLLLDLTTRSEGQNVVLGPTSVAGLLGMTLLGTVGDSYDEVAQTLGFSQEIAANRQNHEQFGELLQGLEVGNSTSTVYADAIFVDASAQVREIYREYLQRVYHGDALTTDFTNQSLAKKAINEWVKAQTLGRIEEFVRNPLSRETRVVLLSALAFSGQWAQPFMPEYTKKLSFQKATGETVLTDLMLNQGRFNYILSEEHGCHMVALPYNDTTTTMYILAPRSFAKKKKMDLPTLLTGLNWTTIENLISQMRNETTVIRLPKMQLKGHADLKSSLKSLGVKSIFEVGKANFALLIQGKSRLQANKSDELLTRINDPDDYEDDRMLKEQLNKLPNPGVYVDTVMHEVEMTIDEYGTEAVAVTAGIVARTANLFFADSPFFFFIKNELTGLVTFSSAIFDPTIAV</sequence>
<keyword evidence="1" id="KW-0646">Protease inhibitor</keyword>
<dbReference type="EMBL" id="KJ127528">
    <property type="protein sequence ID" value="AHN49718.1"/>
    <property type="molecule type" value="mRNA"/>
</dbReference>
<dbReference type="Gene3D" id="2.30.39.10">
    <property type="entry name" value="Alpha-1-antitrypsin, domain 1"/>
    <property type="match status" value="2"/>
</dbReference>
<dbReference type="Pfam" id="PF00079">
    <property type="entry name" value="Serpin"/>
    <property type="match status" value="1"/>
</dbReference>
<comment type="similarity">
    <text evidence="3">Belongs to the serpin family.</text>
</comment>
<dbReference type="SMART" id="SM00093">
    <property type="entry name" value="SERPIN"/>
    <property type="match status" value="1"/>
</dbReference>
<dbReference type="Gene3D" id="3.30.497.10">
    <property type="entry name" value="Antithrombin, subunit I, domain 2"/>
    <property type="match status" value="1"/>
</dbReference>
<reference evidence="6" key="1">
    <citation type="submission" date="2014-01" db="EMBL/GenBank/DDBJ databases">
        <title>Molecular Cloning, Functional Identification of Serpin-13 in Plutella xylostella.</title>
        <authorList>
            <person name="Han P."/>
            <person name="Ren S."/>
        </authorList>
    </citation>
    <scope>NUCLEOTIDE SEQUENCE</scope>
</reference>
<dbReference type="GO" id="GO:0004867">
    <property type="term" value="F:serine-type endopeptidase inhibitor activity"/>
    <property type="evidence" value="ECO:0007669"/>
    <property type="project" value="UniProtKB-KW"/>
</dbReference>
<dbReference type="InterPro" id="IPR000215">
    <property type="entry name" value="Serpin_fam"/>
</dbReference>
<evidence type="ECO:0000256" key="2">
    <source>
        <dbReference type="ARBA" id="ARBA00022900"/>
    </source>
</evidence>
<dbReference type="PANTHER" id="PTHR11461:SF342">
    <property type="entry name" value="SERINE PROTEASE INHIBITOR 28DC"/>
    <property type="match status" value="1"/>
</dbReference>
<dbReference type="AlphaFoldDB" id="X2J109"/>
<organism evidence="6">
    <name type="scientific">Plutella xylostella</name>
    <name type="common">Diamondback moth</name>
    <name type="synonym">Plutella maculipennis</name>
    <dbReference type="NCBI Taxonomy" id="51655"/>
    <lineage>
        <taxon>Eukaryota</taxon>
        <taxon>Metazoa</taxon>
        <taxon>Ecdysozoa</taxon>
        <taxon>Arthropoda</taxon>
        <taxon>Hexapoda</taxon>
        <taxon>Insecta</taxon>
        <taxon>Pterygota</taxon>
        <taxon>Neoptera</taxon>
        <taxon>Endopterygota</taxon>
        <taxon>Lepidoptera</taxon>
        <taxon>Glossata</taxon>
        <taxon>Ditrysia</taxon>
        <taxon>Yponomeutoidea</taxon>
        <taxon>Plutellidae</taxon>
        <taxon>Plutella</taxon>
    </lineage>
</organism>
<accession>X2J109</accession>
<proteinExistence type="evidence at transcript level"/>